<proteinExistence type="predicted"/>
<dbReference type="EMBL" id="QGMH01000148">
    <property type="protein sequence ID" value="TVY24045.1"/>
    <property type="molecule type" value="Genomic_DNA"/>
</dbReference>
<evidence type="ECO:0000259" key="1">
    <source>
        <dbReference type="Pfam" id="PF06985"/>
    </source>
</evidence>
<name>A0A8H8QYF3_9HELO</name>
<comment type="caution">
    <text evidence="2">The sequence shown here is derived from an EMBL/GenBank/DDBJ whole genome shotgun (WGS) entry which is preliminary data.</text>
</comment>
<dbReference type="PANTHER" id="PTHR33112:SF12">
    <property type="entry name" value="HETEROKARYON INCOMPATIBILITY DOMAIN-CONTAINING PROTEIN"/>
    <property type="match status" value="1"/>
</dbReference>
<reference evidence="2 3" key="1">
    <citation type="submission" date="2018-05" db="EMBL/GenBank/DDBJ databases">
        <title>Genome sequencing and assembly of the regulated plant pathogen Lachnellula willkommii and related sister species for the development of diagnostic species identification markers.</title>
        <authorList>
            <person name="Giroux E."/>
            <person name="Bilodeau G."/>
        </authorList>
    </citation>
    <scope>NUCLEOTIDE SEQUENCE [LARGE SCALE GENOMIC DNA]</scope>
    <source>
        <strain evidence="2 3">CBS 185.66</strain>
    </source>
</reference>
<sequence>MATTSNEKPPLLKWVIEDPEILPEDSPSFLCAVCRRINFKFLIFTTNPWQAVKEIPLDSFARILEKQSCAFCRLVKQTVDNNFGAGVVPVEHEGKAIMVSMISTMKVVDLSTPHELLLWLKPNPLPGRETPPLFIHTVDTGYWLNIKEKGRIVPSSQIDFMLPMFWNRKCRYHLSPVHEDHASQTDSYSLPVGFRLIDTKQMCIVSADSTFQYLTLSYTWGTGETLKLLNENFDELAQENALSKYEHLIPQTIKDAMYLVPKLMDRYLWVDALCIIQNDADDKQAQISAMDQIYGHSVLTIAVAYGEGAEAGIPGVRPGSRSVMQRAETIQDICLANRPWSFDKSVGESKWNTRAWTFQERILTKRTLFITEQQMFFKCDHVAGCQAEDLDTKLQARKPVTYPMEDTGKDTIPSRWSINIVTYQRTVESFVTRDLTYPGDMLNAFEGIAQKMRPIFRSKFLYGLPQTELEYCLLWEPWGGHLRRRRDPETGKSMFPSWSWAGWMGPVRFHQEEKLSRVKWVDESGEIFTSDEYRAPTSADTKEKMLEWRNEWVEKRTSSGFRYFHHSSDPDSWFRNPTAPEAERRPEAQCAPETGHLRFWAKTDDLKFPADWQPPKDTGNSPLWELKLADKKGYNFGYFRVPVELLPTLGMRGKSYGIVIITRSRHSHSHKEIRAVKKEPLEKPPTLYSGDGAELEKPWSEKSLEEYDDEKEITNEENFFPDELDSQDAMWDLGFDRRRYDAYKPFPLYEFLAVEYIEGIAYRIGIGKMHIDAWQPEEEEKWKKKLITLG</sequence>
<protein>
    <recommendedName>
        <fullName evidence="1">Heterokaryon incompatibility domain-containing protein</fullName>
    </recommendedName>
</protein>
<evidence type="ECO:0000313" key="3">
    <source>
        <dbReference type="Proteomes" id="UP000431533"/>
    </source>
</evidence>
<dbReference type="InterPro" id="IPR010730">
    <property type="entry name" value="HET"/>
</dbReference>
<dbReference type="OrthoDB" id="2958217at2759"/>
<organism evidence="2 3">
    <name type="scientific">Lachnellula hyalina</name>
    <dbReference type="NCBI Taxonomy" id="1316788"/>
    <lineage>
        <taxon>Eukaryota</taxon>
        <taxon>Fungi</taxon>
        <taxon>Dikarya</taxon>
        <taxon>Ascomycota</taxon>
        <taxon>Pezizomycotina</taxon>
        <taxon>Leotiomycetes</taxon>
        <taxon>Helotiales</taxon>
        <taxon>Lachnaceae</taxon>
        <taxon>Lachnellula</taxon>
    </lineage>
</organism>
<dbReference type="PANTHER" id="PTHR33112">
    <property type="entry name" value="DOMAIN PROTEIN, PUTATIVE-RELATED"/>
    <property type="match status" value="1"/>
</dbReference>
<dbReference type="GeneID" id="41987281"/>
<dbReference type="Proteomes" id="UP000431533">
    <property type="component" value="Unassembled WGS sequence"/>
</dbReference>
<dbReference type="Pfam" id="PF06985">
    <property type="entry name" value="HET"/>
    <property type="match status" value="1"/>
</dbReference>
<dbReference type="RefSeq" id="XP_031002833.1">
    <property type="nucleotide sequence ID" value="XM_031152015.1"/>
</dbReference>
<accession>A0A8H8QYF3</accession>
<evidence type="ECO:0000313" key="2">
    <source>
        <dbReference type="EMBL" id="TVY24045.1"/>
    </source>
</evidence>
<feature type="domain" description="Heterokaryon incompatibility" evidence="1">
    <location>
        <begin position="213"/>
        <end position="360"/>
    </location>
</feature>
<dbReference type="AlphaFoldDB" id="A0A8H8QYF3"/>
<keyword evidence="3" id="KW-1185">Reference proteome</keyword>
<gene>
    <name evidence="2" type="ORF">LHYA1_G007083</name>
</gene>